<protein>
    <submittedName>
        <fullName evidence="1">Opine metallophore biosynthesis dehydrogenase</fullName>
    </submittedName>
</protein>
<keyword evidence="2" id="KW-1185">Reference proteome</keyword>
<reference evidence="1 2" key="1">
    <citation type="submission" date="2022-11" db="EMBL/GenBank/DDBJ databases">
        <title>Study of microbial diversity in lake waters.</title>
        <authorList>
            <person name="Zhang J."/>
        </authorList>
    </citation>
    <scope>NUCLEOTIDE SEQUENCE [LARGE SCALE GENOMIC DNA]</scope>
    <source>
        <strain evidence="1 2">DT12</strain>
    </source>
</reference>
<dbReference type="Proteomes" id="UP001208017">
    <property type="component" value="Unassembled WGS sequence"/>
</dbReference>
<dbReference type="InterPro" id="IPR016935">
    <property type="entry name" value="Opine_metallophore_DH"/>
</dbReference>
<evidence type="ECO:0000313" key="1">
    <source>
        <dbReference type="EMBL" id="MCX7570985.1"/>
    </source>
</evidence>
<comment type="caution">
    <text evidence="1">The sequence shown here is derived from an EMBL/GenBank/DDBJ whole genome shotgun (WGS) entry which is preliminary data.</text>
</comment>
<name>A0ABT3X5Y0_9BACL</name>
<sequence length="434" mass="49407">MKQSFGNTLIIGAGPAALHVAVDVSRGWHGQLGMANRKGAHTDQILHELERSGNRVRLEAKAEKFQHLAAEATLMHFYEGFDEIDDIWETVIVCTPSDSYIEVVDALQLHSLNAVKRVLLLSPGIGSNLLVQSRLGEARDRIEVISFSTYYAATKCESVTGSLLTSSIKGLKRKVYVASNKKESTSALAVQTFLENVGVQCEVLRHPIEAECRSITTYVHPPLFLSEFSLGEIFKSVPSRKYMYKLYPEGPITQHVIRSMRLLWEEVSALVRAFDAQPLNLLKFLNDDNYPVHEVTLSRDDVEQFESFDPVKQEYLLYVRYSSILIDPFSEPDEQGRYFEFSAVPYKQVHKDKDGNWVIPRIPYEDYKRLKLLHGLGEKVNVPMPETARLISLFEAKLREFMEAEGREKFRPDLFEDTTAVEVAALYQERGARR</sequence>
<dbReference type="Pfam" id="PF10100">
    <property type="entry name" value="Staph_opine_DH"/>
    <property type="match status" value="1"/>
</dbReference>
<dbReference type="EMBL" id="JAPMLT010000008">
    <property type="protein sequence ID" value="MCX7570985.1"/>
    <property type="molecule type" value="Genomic_DNA"/>
</dbReference>
<proteinExistence type="predicted"/>
<organism evidence="1 2">
    <name type="scientific">Tumebacillus lacus</name>
    <dbReference type="NCBI Taxonomy" id="2995335"/>
    <lineage>
        <taxon>Bacteria</taxon>
        <taxon>Bacillati</taxon>
        <taxon>Bacillota</taxon>
        <taxon>Bacilli</taxon>
        <taxon>Bacillales</taxon>
        <taxon>Alicyclobacillaceae</taxon>
        <taxon>Tumebacillus</taxon>
    </lineage>
</organism>
<dbReference type="RefSeq" id="WP_267152236.1">
    <property type="nucleotide sequence ID" value="NZ_JAPMLT010000008.1"/>
</dbReference>
<gene>
    <name evidence="1" type="ORF">OS242_13630</name>
</gene>
<accession>A0ABT3X5Y0</accession>
<evidence type="ECO:0000313" key="2">
    <source>
        <dbReference type="Proteomes" id="UP001208017"/>
    </source>
</evidence>